<evidence type="ECO:0000313" key="3">
    <source>
        <dbReference type="Proteomes" id="UP000001549"/>
    </source>
</evidence>
<keyword evidence="2" id="KW-0503">Monooxygenase</keyword>
<accession>F8AX46</accession>
<dbReference type="HOGENOM" id="CLU_156590_2_0_11"/>
<gene>
    <name evidence="2" type="ordered locus">FsymDg_4507</name>
</gene>
<dbReference type="KEGG" id="fsy:FsymDg_4507"/>
<dbReference type="eggNOG" id="COG2329">
    <property type="taxonomic scope" value="Bacteria"/>
</dbReference>
<reference evidence="2 3" key="1">
    <citation type="submission" date="2011-05" db="EMBL/GenBank/DDBJ databases">
        <title>Complete sequence of chromosome of Frankia symbiont of Datisca glomerata.</title>
        <authorList>
            <consortium name="US DOE Joint Genome Institute"/>
            <person name="Lucas S."/>
            <person name="Han J."/>
            <person name="Lapidus A."/>
            <person name="Cheng J.-F."/>
            <person name="Goodwin L."/>
            <person name="Pitluck S."/>
            <person name="Peters L."/>
            <person name="Mikhailova N."/>
            <person name="Chertkov O."/>
            <person name="Teshima H."/>
            <person name="Han C."/>
            <person name="Tapia R."/>
            <person name="Land M."/>
            <person name="Hauser L."/>
            <person name="Kyrpides N."/>
            <person name="Ivanova N."/>
            <person name="Pagani I."/>
            <person name="Berry A."/>
            <person name="Pawlowski K."/>
            <person name="Persson T."/>
            <person name="Vanden Heuvel B."/>
            <person name="Benson D."/>
            <person name="Woyke T."/>
        </authorList>
    </citation>
    <scope>NUCLEOTIDE SEQUENCE [LARGE SCALE GENOMIC DNA]</scope>
    <source>
        <strain evidence="3">4085684</strain>
    </source>
</reference>
<feature type="domain" description="ABM" evidence="1">
    <location>
        <begin position="22"/>
        <end position="111"/>
    </location>
</feature>
<keyword evidence="3" id="KW-1185">Reference proteome</keyword>
<dbReference type="InterPro" id="IPR007138">
    <property type="entry name" value="ABM_dom"/>
</dbReference>
<dbReference type="EMBL" id="CP002801">
    <property type="protein sequence ID" value="AEH11755.1"/>
    <property type="molecule type" value="Genomic_DNA"/>
</dbReference>
<keyword evidence="2" id="KW-0560">Oxidoreductase</keyword>
<dbReference type="GO" id="GO:0004497">
    <property type="term" value="F:monooxygenase activity"/>
    <property type="evidence" value="ECO:0007669"/>
    <property type="project" value="UniProtKB-KW"/>
</dbReference>
<dbReference type="Proteomes" id="UP000001549">
    <property type="component" value="Chromosome"/>
</dbReference>
<protein>
    <submittedName>
        <fullName evidence="2">Antibiotic biosynthesis monooxygenase</fullName>
    </submittedName>
</protein>
<organism evidence="2 3">
    <name type="scientific">Candidatus Protofrankia datiscae</name>
    <dbReference type="NCBI Taxonomy" id="2716812"/>
    <lineage>
        <taxon>Bacteria</taxon>
        <taxon>Bacillati</taxon>
        <taxon>Actinomycetota</taxon>
        <taxon>Actinomycetes</taxon>
        <taxon>Frankiales</taxon>
        <taxon>Frankiaceae</taxon>
        <taxon>Protofrankia</taxon>
    </lineage>
</organism>
<dbReference type="AlphaFoldDB" id="F8AX46"/>
<evidence type="ECO:0000259" key="1">
    <source>
        <dbReference type="PROSITE" id="PS51725"/>
    </source>
</evidence>
<sequence length="116" mass="12909">MSDSCQTWAMTAAEDGAQGSPVLEVARFDVVPGQEEAFADAYRRVVTEITTCPGCRSARLARGVETPSRFVLFVEWENLDAHLVTFRASDRFTRWRATLGPFFAQPPSVEHVTELS</sequence>
<dbReference type="PROSITE" id="PS51725">
    <property type="entry name" value="ABM"/>
    <property type="match status" value="1"/>
</dbReference>
<proteinExistence type="predicted"/>
<dbReference type="STRING" id="656024.FsymDg_4507"/>
<dbReference type="SUPFAM" id="SSF54909">
    <property type="entry name" value="Dimeric alpha+beta barrel"/>
    <property type="match status" value="1"/>
</dbReference>
<dbReference type="InterPro" id="IPR011008">
    <property type="entry name" value="Dimeric_a/b-barrel"/>
</dbReference>
<name>F8AX46_9ACTN</name>
<dbReference type="Gene3D" id="3.30.70.100">
    <property type="match status" value="1"/>
</dbReference>
<dbReference type="Pfam" id="PF03992">
    <property type="entry name" value="ABM"/>
    <property type="match status" value="1"/>
</dbReference>
<evidence type="ECO:0000313" key="2">
    <source>
        <dbReference type="EMBL" id="AEH11755.1"/>
    </source>
</evidence>